<protein>
    <submittedName>
        <fullName evidence="1">Uncharacterized protein</fullName>
    </submittedName>
</protein>
<sequence>MNIVIGVSVLAVAAAEAKIKYYNLKKRKDLEEKIQAKVFSGSAEKPVIVGVSADPDGGDGERDGSVKVDSKDINGSFGAYLDLGEVGTPGKKISVSTHVYNKNSSYVKYTLVLYNVTDDRVLAQSPAKALDVKKHPEEKMTLDYVTTENDKGDKVELRWVQVSNDSTARDIFIDNVKVEVKKP</sequence>
<dbReference type="EMBL" id="JBHUJB010000089">
    <property type="protein sequence ID" value="MFD2160658.1"/>
    <property type="molecule type" value="Genomic_DNA"/>
</dbReference>
<name>A0ABW4ZFG0_9BACT</name>
<organism evidence="1 2">
    <name type="scientific">Rubritalea tangerina</name>
    <dbReference type="NCBI Taxonomy" id="430798"/>
    <lineage>
        <taxon>Bacteria</taxon>
        <taxon>Pseudomonadati</taxon>
        <taxon>Verrucomicrobiota</taxon>
        <taxon>Verrucomicrobiia</taxon>
        <taxon>Verrucomicrobiales</taxon>
        <taxon>Rubritaleaceae</taxon>
        <taxon>Rubritalea</taxon>
    </lineage>
</organism>
<dbReference type="Proteomes" id="UP001597389">
    <property type="component" value="Unassembled WGS sequence"/>
</dbReference>
<comment type="caution">
    <text evidence="1">The sequence shown here is derived from an EMBL/GenBank/DDBJ whole genome shotgun (WGS) entry which is preliminary data.</text>
</comment>
<gene>
    <name evidence="1" type="ORF">ACFSW8_17270</name>
</gene>
<proteinExistence type="predicted"/>
<reference evidence="2" key="1">
    <citation type="journal article" date="2019" name="Int. J. Syst. Evol. Microbiol.">
        <title>The Global Catalogue of Microorganisms (GCM) 10K type strain sequencing project: providing services to taxonomists for standard genome sequencing and annotation.</title>
        <authorList>
            <consortium name="The Broad Institute Genomics Platform"/>
            <consortium name="The Broad Institute Genome Sequencing Center for Infectious Disease"/>
            <person name="Wu L."/>
            <person name="Ma J."/>
        </authorList>
    </citation>
    <scope>NUCLEOTIDE SEQUENCE [LARGE SCALE GENOMIC DNA]</scope>
    <source>
        <strain evidence="2">CCUG 57942</strain>
    </source>
</reference>
<dbReference type="RefSeq" id="WP_377178875.1">
    <property type="nucleotide sequence ID" value="NZ_JBHUJB010000089.1"/>
</dbReference>
<evidence type="ECO:0000313" key="1">
    <source>
        <dbReference type="EMBL" id="MFD2160658.1"/>
    </source>
</evidence>
<keyword evidence="2" id="KW-1185">Reference proteome</keyword>
<evidence type="ECO:0000313" key="2">
    <source>
        <dbReference type="Proteomes" id="UP001597389"/>
    </source>
</evidence>
<accession>A0ABW4ZFG0</accession>